<keyword evidence="3" id="KW-1185">Reference proteome</keyword>
<organism evidence="2 3">
    <name type="scientific">Perkinsus chesapeaki</name>
    <name type="common">Clam parasite</name>
    <name type="synonym">Perkinsus andrewsi</name>
    <dbReference type="NCBI Taxonomy" id="330153"/>
    <lineage>
        <taxon>Eukaryota</taxon>
        <taxon>Sar</taxon>
        <taxon>Alveolata</taxon>
        <taxon>Perkinsozoa</taxon>
        <taxon>Perkinsea</taxon>
        <taxon>Perkinsida</taxon>
        <taxon>Perkinsidae</taxon>
        <taxon>Perkinsus</taxon>
    </lineage>
</organism>
<name>A0A7J6LHP2_PERCH</name>
<gene>
    <name evidence="2" type="ORF">FOL47_007819</name>
</gene>
<dbReference type="EMBL" id="JAAPAO010000478">
    <property type="protein sequence ID" value="KAF4658809.1"/>
    <property type="molecule type" value="Genomic_DNA"/>
</dbReference>
<dbReference type="OrthoDB" id="455302at2759"/>
<feature type="signal peptide" evidence="1">
    <location>
        <begin position="1"/>
        <end position="22"/>
    </location>
</feature>
<dbReference type="Proteomes" id="UP000591131">
    <property type="component" value="Unassembled WGS sequence"/>
</dbReference>
<keyword evidence="1" id="KW-0732">Signal</keyword>
<feature type="chain" id="PRO_5029568772" evidence="1">
    <location>
        <begin position="23"/>
        <end position="164"/>
    </location>
</feature>
<protein>
    <submittedName>
        <fullName evidence="2">Uncharacterized protein</fullName>
    </submittedName>
</protein>
<evidence type="ECO:0000256" key="1">
    <source>
        <dbReference type="SAM" id="SignalP"/>
    </source>
</evidence>
<evidence type="ECO:0000313" key="2">
    <source>
        <dbReference type="EMBL" id="KAF4658809.1"/>
    </source>
</evidence>
<accession>A0A7J6LHP2</accession>
<proteinExistence type="predicted"/>
<dbReference type="AlphaFoldDB" id="A0A7J6LHP2"/>
<dbReference type="PROSITE" id="PS51257">
    <property type="entry name" value="PROKAR_LIPOPROTEIN"/>
    <property type="match status" value="1"/>
</dbReference>
<evidence type="ECO:0000313" key="3">
    <source>
        <dbReference type="Proteomes" id="UP000591131"/>
    </source>
</evidence>
<sequence>MKFIAAVASALVAVSLTGCSDSDSTTTTTKAPATTAAPTTGFLQSTTSAPTGSVTCAKPSGKYCGSFMGQPGSVTIDGDNFSMNLANTMTCDNVPFTMSSDCSQLILDSTSPSYEAMAKSAQMEPSMLSQMMFCDYNATSNVFTLDVSKICGHSLDMTTGQCSD</sequence>
<comment type="caution">
    <text evidence="2">The sequence shown here is derived from an EMBL/GenBank/DDBJ whole genome shotgun (WGS) entry which is preliminary data.</text>
</comment>
<reference evidence="2 3" key="1">
    <citation type="submission" date="2020-04" db="EMBL/GenBank/DDBJ databases">
        <title>Perkinsus chesapeaki whole genome sequence.</title>
        <authorList>
            <person name="Bogema D.R."/>
        </authorList>
    </citation>
    <scope>NUCLEOTIDE SEQUENCE [LARGE SCALE GENOMIC DNA]</scope>
    <source>
        <strain evidence="2">ATCC PRA-425</strain>
    </source>
</reference>